<comment type="similarity">
    <text evidence="2">Belongs to the 14-3-3 family.</text>
</comment>
<feature type="region of interest" description="Disordered" evidence="5">
    <location>
        <begin position="61"/>
        <end position="96"/>
    </location>
</feature>
<feature type="compositionally biased region" description="Gly residues" evidence="5">
    <location>
        <begin position="130"/>
        <end position="143"/>
    </location>
</feature>
<dbReference type="AlphaFoldDB" id="A0A8B9XDF8"/>
<feature type="region of interest" description="Disordered" evidence="5">
    <location>
        <begin position="1"/>
        <end position="45"/>
    </location>
</feature>
<dbReference type="GO" id="GO:0005737">
    <property type="term" value="C:cytoplasm"/>
    <property type="evidence" value="ECO:0007669"/>
    <property type="project" value="UniProtKB-SubCell"/>
</dbReference>
<dbReference type="Proteomes" id="UP000694520">
    <property type="component" value="Chromosome 9"/>
</dbReference>
<protein>
    <recommendedName>
        <fullName evidence="6">14-3-3 domain-containing protein</fullName>
    </recommendedName>
</protein>
<sequence length="320" mass="35303">MGSQQDAVNRLQRRSSKRTRPPQKRSCEPPAPVPRPRVPGVAGRMRGVGNSIAMVTVTSFYPGSNWRKPRGRSRSLPANRTCPSRPTLLASPSPLPPRPLLLRPRFRALSLHWPEAGREAELSGTSRRAIGGGGRPRGAGPRGGPASRLRGRLRREGPRLKPEEGSKRWDSRRGRGDVKKTELIQKAKLAEQAERYDDMATCMKAVTEQGAELSNEERNLLSVAYKNVVGGRRSAWRVISSIEQKTDTSDKKLQLIKDYREKVESELRSICTTVLVSPADLLRVQGEVGAWGRRPPSFPPALCEALPGTFMATEWGPGLA</sequence>
<feature type="compositionally biased region" description="Low complexity" evidence="5">
    <location>
        <begin position="83"/>
        <end position="92"/>
    </location>
</feature>
<reference evidence="7" key="3">
    <citation type="submission" date="2025-09" db="UniProtKB">
        <authorList>
            <consortium name="Ensembl"/>
        </authorList>
    </citation>
    <scope>IDENTIFICATION</scope>
</reference>
<evidence type="ECO:0000256" key="3">
    <source>
        <dbReference type="ARBA" id="ARBA00022490"/>
    </source>
</evidence>
<keyword evidence="8" id="KW-1185">Reference proteome</keyword>
<dbReference type="Pfam" id="PF00244">
    <property type="entry name" value="14-3-3"/>
    <property type="match status" value="1"/>
</dbReference>
<comment type="subcellular location">
    <subcellularLocation>
        <location evidence="1">Cytoplasm</location>
    </subcellularLocation>
</comment>
<dbReference type="Gene3D" id="1.20.190.20">
    <property type="entry name" value="14-3-3 domain"/>
    <property type="match status" value="1"/>
</dbReference>
<evidence type="ECO:0000313" key="8">
    <source>
        <dbReference type="Proteomes" id="UP000694520"/>
    </source>
</evidence>
<dbReference type="PANTHER" id="PTHR18860">
    <property type="entry name" value="14-3-3 PROTEIN"/>
    <property type="match status" value="1"/>
</dbReference>
<dbReference type="InterPro" id="IPR023410">
    <property type="entry name" value="14-3-3_domain"/>
</dbReference>
<reference evidence="7" key="2">
    <citation type="submission" date="2025-08" db="UniProtKB">
        <authorList>
            <consortium name="Ensembl"/>
        </authorList>
    </citation>
    <scope>IDENTIFICATION</scope>
</reference>
<feature type="domain" description="14-3-3" evidence="6">
    <location>
        <begin position="180"/>
        <end position="317"/>
    </location>
</feature>
<keyword evidence="4" id="KW-0597">Phosphoprotein</keyword>
<dbReference type="InterPro" id="IPR023409">
    <property type="entry name" value="14-3-3_CS"/>
</dbReference>
<keyword evidence="3" id="KW-0963">Cytoplasm</keyword>
<evidence type="ECO:0000256" key="2">
    <source>
        <dbReference type="ARBA" id="ARBA00006141"/>
    </source>
</evidence>
<feature type="region of interest" description="Disordered" evidence="5">
    <location>
        <begin position="117"/>
        <end position="177"/>
    </location>
</feature>
<dbReference type="PROSITE" id="PS00796">
    <property type="entry name" value="1433_1"/>
    <property type="match status" value="1"/>
</dbReference>
<dbReference type="GeneTree" id="ENSGT01090000260040"/>
<dbReference type="InterPro" id="IPR036815">
    <property type="entry name" value="14-3-3_dom_sf"/>
</dbReference>
<evidence type="ECO:0000313" key="7">
    <source>
        <dbReference type="Ensembl" id="ENSBGRP00000020285.1"/>
    </source>
</evidence>
<dbReference type="SUPFAM" id="SSF48445">
    <property type="entry name" value="14-3-3 protein"/>
    <property type="match status" value="1"/>
</dbReference>
<organism evidence="7 8">
    <name type="scientific">Bos mutus grunniens</name>
    <name type="common">Wild yak</name>
    <name type="synonym">Bos grunniens</name>
    <dbReference type="NCBI Taxonomy" id="30521"/>
    <lineage>
        <taxon>Eukaryota</taxon>
        <taxon>Metazoa</taxon>
        <taxon>Chordata</taxon>
        <taxon>Craniata</taxon>
        <taxon>Vertebrata</taxon>
        <taxon>Euteleostomi</taxon>
        <taxon>Mammalia</taxon>
        <taxon>Eutheria</taxon>
        <taxon>Laurasiatheria</taxon>
        <taxon>Artiodactyla</taxon>
        <taxon>Ruminantia</taxon>
        <taxon>Pecora</taxon>
        <taxon>Bovidae</taxon>
        <taxon>Bovinae</taxon>
        <taxon>Bos</taxon>
    </lineage>
</organism>
<name>A0A8B9XDF8_BOSMU</name>
<feature type="compositionally biased region" description="Basic residues" evidence="5">
    <location>
        <begin position="11"/>
        <end position="23"/>
    </location>
</feature>
<evidence type="ECO:0000256" key="5">
    <source>
        <dbReference type="SAM" id="MobiDB-lite"/>
    </source>
</evidence>
<dbReference type="SMART" id="SM00101">
    <property type="entry name" value="14_3_3"/>
    <property type="match status" value="1"/>
</dbReference>
<dbReference type="PRINTS" id="PR00305">
    <property type="entry name" value="1433ZETA"/>
</dbReference>
<feature type="compositionally biased region" description="Basic and acidic residues" evidence="5">
    <location>
        <begin position="154"/>
        <end position="177"/>
    </location>
</feature>
<evidence type="ECO:0000259" key="6">
    <source>
        <dbReference type="SMART" id="SM00101"/>
    </source>
</evidence>
<accession>A0A8B9XDF8</accession>
<evidence type="ECO:0000256" key="1">
    <source>
        <dbReference type="ARBA" id="ARBA00004496"/>
    </source>
</evidence>
<reference evidence="7" key="1">
    <citation type="submission" date="2019-05" db="EMBL/GenBank/DDBJ databases">
        <authorList>
            <person name="Zhang S."/>
            <person name="Liu J."/>
        </authorList>
    </citation>
    <scope>NUCLEOTIDE SEQUENCE [LARGE SCALE GENOMIC DNA]</scope>
</reference>
<proteinExistence type="inferred from homology"/>
<evidence type="ECO:0000256" key="4">
    <source>
        <dbReference type="ARBA" id="ARBA00022553"/>
    </source>
</evidence>
<dbReference type="InterPro" id="IPR000308">
    <property type="entry name" value="14-3-3"/>
</dbReference>
<dbReference type="Ensembl" id="ENSBGRT00000023468.1">
    <property type="protein sequence ID" value="ENSBGRP00000020285.1"/>
    <property type="gene ID" value="ENSBGRG00000012819.1"/>
</dbReference>